<comment type="caution">
    <text evidence="1">The sequence shown here is derived from an EMBL/GenBank/DDBJ whole genome shotgun (WGS) entry which is preliminary data.</text>
</comment>
<protein>
    <recommendedName>
        <fullName evidence="3">DDH domain-containing protein</fullName>
    </recommendedName>
</protein>
<dbReference type="Gene3D" id="3.90.1640.10">
    <property type="entry name" value="inorganic pyrophosphatase (n-terminal core)"/>
    <property type="match status" value="2"/>
</dbReference>
<dbReference type="InterPro" id="IPR038763">
    <property type="entry name" value="DHH_sf"/>
</dbReference>
<gene>
    <name evidence="1" type="ORF">A2Y98_01480</name>
</gene>
<dbReference type="Proteomes" id="UP000179099">
    <property type="component" value="Unassembled WGS sequence"/>
</dbReference>
<dbReference type="EMBL" id="MHMW01000028">
    <property type="protein sequence ID" value="OGZ33586.1"/>
    <property type="molecule type" value="Genomic_DNA"/>
</dbReference>
<sequence>MLSPKQQAFDLINKSQNILIILPRDYTPDALGSGLALTMLARDLGKKADLVVQQPVAEKLSFLPGLELIKSEIAPLRDFIISIDTSQKKIKQLRYENKNSVLKIFLAGPDSLEQKDILLEPGPFNYESLITIGAPDLETIGQFYEKHTDLFFEKPILNIDHKSGNDYFGEINLVEPTSSSCAEIITDFLNSFFPNQITAPLATCLLSGIIEETRSFQKINTTPQTFNLASLLITHGAEKETIIQFLYKTKPLRYLKLWGALLKNLELNNEKGLAWIIVELSEFEQLQPSPEDLSSISEEINEMLPQLNASILLWQDQEGSSQALIQSSKPEMLQKLNLDAGGSQKNHRLFLKFVQQDLQTIKSSLDSLINPLL</sequence>
<dbReference type="STRING" id="1801992.A2Y98_01480"/>
<evidence type="ECO:0008006" key="3">
    <source>
        <dbReference type="Google" id="ProtNLM"/>
    </source>
</evidence>
<reference evidence="1 2" key="1">
    <citation type="journal article" date="2016" name="Nat. Commun.">
        <title>Thousands of microbial genomes shed light on interconnected biogeochemical processes in an aquifer system.</title>
        <authorList>
            <person name="Anantharaman K."/>
            <person name="Brown C.T."/>
            <person name="Hug L.A."/>
            <person name="Sharon I."/>
            <person name="Castelle C.J."/>
            <person name="Probst A.J."/>
            <person name="Thomas B.C."/>
            <person name="Singh A."/>
            <person name="Wilkins M.J."/>
            <person name="Karaoz U."/>
            <person name="Brodie E.L."/>
            <person name="Williams K.H."/>
            <person name="Hubbard S.S."/>
            <person name="Banfield J.F."/>
        </authorList>
    </citation>
    <scope>NUCLEOTIDE SEQUENCE [LARGE SCALE GENOMIC DNA]</scope>
</reference>
<organism evidence="1 2">
    <name type="scientific">Candidatus Portnoybacteria bacterium RBG_19FT_COMBO_36_7</name>
    <dbReference type="NCBI Taxonomy" id="1801992"/>
    <lineage>
        <taxon>Bacteria</taxon>
        <taxon>Candidatus Portnoyibacteriota</taxon>
    </lineage>
</organism>
<dbReference type="InterPro" id="IPR051319">
    <property type="entry name" value="Oligoribo/pAp-PDE_c-di-AMP_PDE"/>
</dbReference>
<dbReference type="Gene3D" id="3.10.310.30">
    <property type="match status" value="1"/>
</dbReference>
<dbReference type="SUPFAM" id="SSF64182">
    <property type="entry name" value="DHH phosphoesterases"/>
    <property type="match status" value="1"/>
</dbReference>
<name>A0A1G2F681_9BACT</name>
<proteinExistence type="predicted"/>
<evidence type="ECO:0000313" key="2">
    <source>
        <dbReference type="Proteomes" id="UP000179099"/>
    </source>
</evidence>
<evidence type="ECO:0000313" key="1">
    <source>
        <dbReference type="EMBL" id="OGZ33586.1"/>
    </source>
</evidence>
<dbReference type="PANTHER" id="PTHR47618">
    <property type="entry name" value="BIFUNCTIONAL OLIGORIBONUCLEASE AND PAP PHOSPHATASE NRNA"/>
    <property type="match status" value="1"/>
</dbReference>
<dbReference type="AlphaFoldDB" id="A0A1G2F681"/>
<accession>A0A1G2F681</accession>
<dbReference type="PANTHER" id="PTHR47618:SF1">
    <property type="entry name" value="BIFUNCTIONAL OLIGORIBONUCLEASE AND PAP PHOSPHATASE NRNA"/>
    <property type="match status" value="1"/>
</dbReference>